<protein>
    <recommendedName>
        <fullName evidence="3">DUF2059 domain-containing protein</fullName>
    </recommendedName>
</protein>
<dbReference type="EMBL" id="BSOJ01000015">
    <property type="protein sequence ID" value="GLR26653.1"/>
    <property type="molecule type" value="Genomic_DNA"/>
</dbReference>
<organism evidence="1 2">
    <name type="scientific">Limnobacter litoralis</name>
    <dbReference type="NCBI Taxonomy" id="481366"/>
    <lineage>
        <taxon>Bacteria</taxon>
        <taxon>Pseudomonadati</taxon>
        <taxon>Pseudomonadota</taxon>
        <taxon>Betaproteobacteria</taxon>
        <taxon>Burkholderiales</taxon>
        <taxon>Burkholderiaceae</taxon>
        <taxon>Limnobacter</taxon>
    </lineage>
</organism>
<dbReference type="RefSeq" id="WP_284281286.1">
    <property type="nucleotide sequence ID" value="NZ_BSOJ01000015.1"/>
</dbReference>
<sequence>MTDEERNWLAADYALGVIRGAEKAAFETQLKTDPALAASVLDWQKRLSAFQPAGGVPYPTMSETEVDAALNAVFQRVFTEINTQFDTPQQLPNPLQKLSPEQISAMRPMVSRLLASYVVLLERLKIQQAKMAGAV</sequence>
<proteinExistence type="predicted"/>
<name>A0ABQ5YUR7_9BURK</name>
<dbReference type="Proteomes" id="UP001156664">
    <property type="component" value="Unassembled WGS sequence"/>
</dbReference>
<evidence type="ECO:0000313" key="1">
    <source>
        <dbReference type="EMBL" id="GLR26653.1"/>
    </source>
</evidence>
<accession>A0ABQ5YUR7</accession>
<reference evidence="2" key="1">
    <citation type="journal article" date="2019" name="Int. J. Syst. Evol. Microbiol.">
        <title>The Global Catalogue of Microorganisms (GCM) 10K type strain sequencing project: providing services to taxonomists for standard genome sequencing and annotation.</title>
        <authorList>
            <consortium name="The Broad Institute Genomics Platform"/>
            <consortium name="The Broad Institute Genome Sequencing Center for Infectious Disease"/>
            <person name="Wu L."/>
            <person name="Ma J."/>
        </authorList>
    </citation>
    <scope>NUCLEOTIDE SEQUENCE [LARGE SCALE GENOMIC DNA]</scope>
    <source>
        <strain evidence="2">NBRC 105857</strain>
    </source>
</reference>
<gene>
    <name evidence="1" type="ORF">GCM10007875_17430</name>
</gene>
<evidence type="ECO:0008006" key="3">
    <source>
        <dbReference type="Google" id="ProtNLM"/>
    </source>
</evidence>
<evidence type="ECO:0000313" key="2">
    <source>
        <dbReference type="Proteomes" id="UP001156664"/>
    </source>
</evidence>
<comment type="caution">
    <text evidence="1">The sequence shown here is derived from an EMBL/GenBank/DDBJ whole genome shotgun (WGS) entry which is preliminary data.</text>
</comment>
<keyword evidence="2" id="KW-1185">Reference proteome</keyword>